<dbReference type="InterPro" id="IPR001155">
    <property type="entry name" value="OxRdtase_FMN_N"/>
</dbReference>
<gene>
    <name evidence="7" type="ORF">L21SP2_1731</name>
</gene>
<dbReference type="EMBL" id="CP006939">
    <property type="protein sequence ID" value="AHC15110.1"/>
    <property type="molecule type" value="Genomic_DNA"/>
</dbReference>
<dbReference type="KEGG" id="slr:L21SP2_1731"/>
<dbReference type="GO" id="GO:0010181">
    <property type="term" value="F:FMN binding"/>
    <property type="evidence" value="ECO:0007669"/>
    <property type="project" value="InterPro"/>
</dbReference>
<dbReference type="PANTHER" id="PTHR43303:SF4">
    <property type="entry name" value="NADPH DEHYDROGENASE C23G7.10C-RELATED"/>
    <property type="match status" value="1"/>
</dbReference>
<dbReference type="CDD" id="cd02932">
    <property type="entry name" value="OYE_YqiM_FMN"/>
    <property type="match status" value="1"/>
</dbReference>
<evidence type="ECO:0000313" key="8">
    <source>
        <dbReference type="Proteomes" id="UP000018680"/>
    </source>
</evidence>
<dbReference type="STRING" id="1307761.L21SP2_1731"/>
<feature type="domain" description="NADH:flavin oxidoreductase/NADH oxidase N-terminal" evidence="6">
    <location>
        <begin position="5"/>
        <end position="341"/>
    </location>
</feature>
<dbReference type="PANTHER" id="PTHR43303">
    <property type="entry name" value="NADPH DEHYDROGENASE C23G7.10C-RELATED"/>
    <property type="match status" value="1"/>
</dbReference>
<evidence type="ECO:0000313" key="7">
    <source>
        <dbReference type="EMBL" id="AHC15110.1"/>
    </source>
</evidence>
<dbReference type="InterPro" id="IPR013785">
    <property type="entry name" value="Aldolase_TIM"/>
</dbReference>
<sequence length="356" mass="38648">MNPLLFTPITLGEITLKNRIIMAPMCQYSSVQGMVSSWHYSHYVSRAIGGAAAVILEATAVEPRGRISPEDLGIWSDDHVHGLSALAQQIEEAGSLPGIQLAHAGRKAGTARPFEGYGPLSNETGGWPIIAPDDRPYSPNHRKPASMSDDDIQEVQTAFILAARRAVRAGYKLIEIHAAHGYLIHSFLSPLSNSRADGYGGDVDGRMRFLLELASELKTVVQDQAILSVRISATDWLENGWSLADSILLSRRLKETGVDFIHVSSGGILPGSSPKTTAPGYQVDMAAEIRRNSDIHCAAVGLITQADQAEHILQHGQADIISLGRALLREPYWPQHAAEQLGAENPCPVQYARAWK</sequence>
<proteinExistence type="predicted"/>
<evidence type="ECO:0000256" key="2">
    <source>
        <dbReference type="ARBA" id="ARBA00022630"/>
    </source>
</evidence>
<evidence type="ECO:0000256" key="1">
    <source>
        <dbReference type="ARBA" id="ARBA00001917"/>
    </source>
</evidence>
<dbReference type="GO" id="GO:0003959">
    <property type="term" value="F:NADPH dehydrogenase activity"/>
    <property type="evidence" value="ECO:0007669"/>
    <property type="project" value="InterPro"/>
</dbReference>
<comment type="cofactor">
    <cofactor evidence="1">
        <name>FMN</name>
        <dbReference type="ChEBI" id="CHEBI:58210"/>
    </cofactor>
</comment>
<evidence type="ECO:0000256" key="3">
    <source>
        <dbReference type="ARBA" id="ARBA00022643"/>
    </source>
</evidence>
<reference evidence="7 8" key="1">
    <citation type="journal article" date="2015" name="Stand. Genomic Sci.">
        <title>Complete genome sequence and description of Salinispira pacifica gen. nov., sp. nov., a novel spirochaete isolated form a hypersaline microbial mat.</title>
        <authorList>
            <person name="Ben Hania W."/>
            <person name="Joseph M."/>
            <person name="Schumann P."/>
            <person name="Bunk B."/>
            <person name="Fiebig A."/>
            <person name="Sproer C."/>
            <person name="Klenk H.P."/>
            <person name="Fardeau M.L."/>
            <person name="Spring S."/>
        </authorList>
    </citation>
    <scope>NUCLEOTIDE SEQUENCE [LARGE SCALE GENOMIC DNA]</scope>
    <source>
        <strain evidence="7 8">L21-RPul-D2</strain>
    </source>
</reference>
<dbReference type="eggNOG" id="COG1902">
    <property type="taxonomic scope" value="Bacteria"/>
</dbReference>
<keyword evidence="5" id="KW-0560">Oxidoreductase</keyword>
<keyword evidence="4" id="KW-0521">NADP</keyword>
<dbReference type="Pfam" id="PF00724">
    <property type="entry name" value="Oxidored_FMN"/>
    <property type="match status" value="1"/>
</dbReference>
<dbReference type="OrthoDB" id="9772736at2"/>
<evidence type="ECO:0000256" key="4">
    <source>
        <dbReference type="ARBA" id="ARBA00022857"/>
    </source>
</evidence>
<name>V5WHL7_9SPIO</name>
<dbReference type="InterPro" id="IPR044152">
    <property type="entry name" value="YqjM-like"/>
</dbReference>
<dbReference type="GO" id="GO:0050661">
    <property type="term" value="F:NADP binding"/>
    <property type="evidence" value="ECO:0007669"/>
    <property type="project" value="InterPro"/>
</dbReference>
<evidence type="ECO:0000256" key="5">
    <source>
        <dbReference type="ARBA" id="ARBA00023002"/>
    </source>
</evidence>
<organism evidence="7 8">
    <name type="scientific">Salinispira pacifica</name>
    <dbReference type="NCBI Taxonomy" id="1307761"/>
    <lineage>
        <taxon>Bacteria</taxon>
        <taxon>Pseudomonadati</taxon>
        <taxon>Spirochaetota</taxon>
        <taxon>Spirochaetia</taxon>
        <taxon>Spirochaetales</taxon>
        <taxon>Spirochaetaceae</taxon>
        <taxon>Salinispira</taxon>
    </lineage>
</organism>
<dbReference type="PATRIC" id="fig|1307761.3.peg.1725"/>
<dbReference type="Proteomes" id="UP000018680">
    <property type="component" value="Chromosome"/>
</dbReference>
<keyword evidence="8" id="KW-1185">Reference proteome</keyword>
<evidence type="ECO:0000259" key="6">
    <source>
        <dbReference type="Pfam" id="PF00724"/>
    </source>
</evidence>
<dbReference type="Gene3D" id="3.20.20.70">
    <property type="entry name" value="Aldolase class I"/>
    <property type="match status" value="1"/>
</dbReference>
<dbReference type="HOGENOM" id="CLU_012153_2_0_12"/>
<dbReference type="AlphaFoldDB" id="V5WHL7"/>
<dbReference type="SUPFAM" id="SSF51395">
    <property type="entry name" value="FMN-linked oxidoreductases"/>
    <property type="match status" value="1"/>
</dbReference>
<keyword evidence="2" id="KW-0285">Flavoprotein</keyword>
<accession>V5WHL7</accession>
<keyword evidence="3" id="KW-0288">FMN</keyword>
<dbReference type="RefSeq" id="WP_024268029.1">
    <property type="nucleotide sequence ID" value="NC_023035.1"/>
</dbReference>
<protein>
    <submittedName>
        <fullName evidence="7">Putative NADH-dependent flavin oxidoreductase</fullName>
    </submittedName>
</protein>